<dbReference type="RefSeq" id="WP_054701115.1">
    <property type="nucleotide sequence ID" value="NZ_AZEE01000028.1"/>
</dbReference>
<dbReference type="Gene3D" id="3.90.1640.30">
    <property type="match status" value="1"/>
</dbReference>
<dbReference type="Gene3D" id="3.10.310.30">
    <property type="match status" value="1"/>
</dbReference>
<keyword evidence="4" id="KW-0378">Hydrolase</keyword>
<dbReference type="PANTHER" id="PTHR30255">
    <property type="entry name" value="SINGLE-STRANDED-DNA-SPECIFIC EXONUCLEASE RECJ"/>
    <property type="match status" value="1"/>
</dbReference>
<feature type="domain" description="Single-stranded-DNA-specific exonuclease RecJ C-terminal" evidence="8">
    <location>
        <begin position="572"/>
        <end position="767"/>
    </location>
</feature>
<dbReference type="GO" id="GO:0006281">
    <property type="term" value="P:DNA repair"/>
    <property type="evidence" value="ECO:0007669"/>
    <property type="project" value="InterPro"/>
</dbReference>
<reference evidence="10 11" key="1">
    <citation type="journal article" date="2015" name="Genome Announc.">
        <title>Expanding the biotechnology potential of lactobacilli through comparative genomics of 213 strains and associated genera.</title>
        <authorList>
            <person name="Sun Z."/>
            <person name="Harris H.M."/>
            <person name="McCann A."/>
            <person name="Guo C."/>
            <person name="Argimon S."/>
            <person name="Zhang W."/>
            <person name="Yang X."/>
            <person name="Jeffery I.B."/>
            <person name="Cooney J.C."/>
            <person name="Kagawa T.F."/>
            <person name="Liu W."/>
            <person name="Song Y."/>
            <person name="Salvetti E."/>
            <person name="Wrobel A."/>
            <person name="Rasinkangas P."/>
            <person name="Parkhill J."/>
            <person name="Rea M.C."/>
            <person name="O'Sullivan O."/>
            <person name="Ritari J."/>
            <person name="Douillard F.P."/>
            <person name="Paul Ross R."/>
            <person name="Yang R."/>
            <person name="Briner A.E."/>
            <person name="Felis G.E."/>
            <person name="de Vos W.M."/>
            <person name="Barrangou R."/>
            <person name="Klaenhammer T.R."/>
            <person name="Caufield P.W."/>
            <person name="Cui Y."/>
            <person name="Zhang H."/>
            <person name="O'Toole P.W."/>
        </authorList>
    </citation>
    <scope>NUCLEOTIDE SEQUENCE [LARGE SCALE GENOMIC DNA]</scope>
    <source>
        <strain evidence="10 11">DSM 19909</strain>
    </source>
</reference>
<evidence type="ECO:0000313" key="11">
    <source>
        <dbReference type="Proteomes" id="UP000051160"/>
    </source>
</evidence>
<evidence type="ECO:0000313" key="10">
    <source>
        <dbReference type="EMBL" id="KRK98219.1"/>
    </source>
</evidence>
<dbReference type="PATRIC" id="fig|1423776.4.peg.1211"/>
<keyword evidence="11" id="KW-1185">Reference proteome</keyword>
<evidence type="ECO:0000259" key="7">
    <source>
        <dbReference type="Pfam" id="PF02272"/>
    </source>
</evidence>
<keyword evidence="5 10" id="KW-0269">Exonuclease</keyword>
<evidence type="ECO:0000256" key="4">
    <source>
        <dbReference type="ARBA" id="ARBA00022801"/>
    </source>
</evidence>
<dbReference type="AlphaFoldDB" id="A0A0R1LQX7"/>
<evidence type="ECO:0000256" key="3">
    <source>
        <dbReference type="ARBA" id="ARBA00022722"/>
    </source>
</evidence>
<feature type="domain" description="RecJ OB" evidence="9">
    <location>
        <begin position="458"/>
        <end position="563"/>
    </location>
</feature>
<organism evidence="10 11">
    <name type="scientific">Secundilactobacillus odoratitofui DSM 19909 = JCM 15043</name>
    <dbReference type="NCBI Taxonomy" id="1423776"/>
    <lineage>
        <taxon>Bacteria</taxon>
        <taxon>Bacillati</taxon>
        <taxon>Bacillota</taxon>
        <taxon>Bacilli</taxon>
        <taxon>Lactobacillales</taxon>
        <taxon>Lactobacillaceae</taxon>
        <taxon>Secundilactobacillus</taxon>
    </lineage>
</organism>
<dbReference type="InterPro" id="IPR051673">
    <property type="entry name" value="SSDNA_exonuclease_RecJ"/>
</dbReference>
<evidence type="ECO:0000256" key="2">
    <source>
        <dbReference type="ARBA" id="ARBA00019841"/>
    </source>
</evidence>
<dbReference type="InterPro" id="IPR003156">
    <property type="entry name" value="DHHA1_dom"/>
</dbReference>
<gene>
    <name evidence="10" type="ORF">FD04_GL001198</name>
</gene>
<sequence length="776" mass="85191">MIEAHYDWQVKAVDQPSPEAVTLAESLDLQPMITQILLNRGYNSEAQIQAFLNPDLGQLHDPMQMHDMQKGIDRIQSAIMNDEHVTIYGDYDADGVTSTAIMYETLEQLGADVDYFIPNRFVDGYGPNVAAFERLIEAGTKLIVTVDNGVSGHDAIARANELGCDVVVTDHHELPEQLPEASAIIHPRHLDGDYPFGGLSGAGVAFKVATALLEEVPQELLDLAAIGTVADLVPLVDENRVIVAAGLQLLAQTDRIGLVALMKQAGIDADQLDEQTIGFGIAPRLNALGRLDDAAPAVKLLTTLDDEEAEKLAELTEKQNKYRQKLVADISEVALKQASDAQHQQHSTLIITGSGWHEGVLGIVASKVVEATGKPTVVLDVNSEAGTAKGSGRSVANFNLFDAFDQHRDLLVNFGGHAAAVGMTAKANQLEALQASFDQAAIDQQLSDQPKVALPIAAQLPLGEATEAFYQALRQLAPFGTDNPVPSFLFKPADLKDVKAIGADKKHLKFQMVDQDTTLNAIDFGQGRLATALQSASTQVELIGQIDLNVWQGRSSVQIMVKDIAVDGMVITDQRTQQLRQQMFTDPQGTYVFFNQRLYEQLKSQLSPTATSWLLADADRLGHLTAKTLYLVDCPDQLADLKLALTHISADQIVVYFYLKESHYLLGMPERAQYAKLFRFVKTHSDVDVAHRLNELAKFLEIVPAQLVLMLQIFQELSFVTIVQGKLNQVPSPTHRQITEAPSYQRRQQQIETEKQLLYSETAELKAMLRSLITQD</sequence>
<dbReference type="GO" id="GO:0006310">
    <property type="term" value="P:DNA recombination"/>
    <property type="evidence" value="ECO:0007669"/>
    <property type="project" value="InterPro"/>
</dbReference>
<evidence type="ECO:0000256" key="5">
    <source>
        <dbReference type="ARBA" id="ARBA00022839"/>
    </source>
</evidence>
<dbReference type="Pfam" id="PF10141">
    <property type="entry name" value="ssDNA-exonuc_C"/>
    <property type="match status" value="1"/>
</dbReference>
<feature type="domain" description="DHHA1" evidence="7">
    <location>
        <begin position="351"/>
        <end position="440"/>
    </location>
</feature>
<keyword evidence="3" id="KW-0540">Nuclease</keyword>
<evidence type="ECO:0000259" key="8">
    <source>
        <dbReference type="Pfam" id="PF10141"/>
    </source>
</evidence>
<evidence type="ECO:0000259" key="9">
    <source>
        <dbReference type="Pfam" id="PF17768"/>
    </source>
</evidence>
<dbReference type="EMBL" id="AZEE01000028">
    <property type="protein sequence ID" value="KRK98219.1"/>
    <property type="molecule type" value="Genomic_DNA"/>
</dbReference>
<dbReference type="STRING" id="1423776.FD04_GL001198"/>
<dbReference type="NCBIfam" id="TIGR00644">
    <property type="entry name" value="recJ"/>
    <property type="match status" value="1"/>
</dbReference>
<comment type="similarity">
    <text evidence="1">Belongs to the RecJ family.</text>
</comment>
<dbReference type="InterPro" id="IPR004610">
    <property type="entry name" value="RecJ"/>
</dbReference>
<accession>A0A0R1LQX7</accession>
<dbReference type="Pfam" id="PF01368">
    <property type="entry name" value="DHH"/>
    <property type="match status" value="1"/>
</dbReference>
<dbReference type="PANTHER" id="PTHR30255:SF2">
    <property type="entry name" value="SINGLE-STRANDED-DNA-SPECIFIC EXONUCLEASE RECJ"/>
    <property type="match status" value="1"/>
</dbReference>
<evidence type="ECO:0000256" key="1">
    <source>
        <dbReference type="ARBA" id="ARBA00005915"/>
    </source>
</evidence>
<dbReference type="Pfam" id="PF02272">
    <property type="entry name" value="DHHA1"/>
    <property type="match status" value="1"/>
</dbReference>
<dbReference type="InterPro" id="IPR018779">
    <property type="entry name" value="RecJ_C"/>
</dbReference>
<name>A0A0R1LQX7_9LACO</name>
<comment type="caution">
    <text evidence="10">The sequence shown here is derived from an EMBL/GenBank/DDBJ whole genome shotgun (WGS) entry which is preliminary data.</text>
</comment>
<evidence type="ECO:0000259" key="6">
    <source>
        <dbReference type="Pfam" id="PF01368"/>
    </source>
</evidence>
<proteinExistence type="inferred from homology"/>
<dbReference type="GO" id="GO:0003676">
    <property type="term" value="F:nucleic acid binding"/>
    <property type="evidence" value="ECO:0007669"/>
    <property type="project" value="InterPro"/>
</dbReference>
<feature type="domain" description="DDH" evidence="6">
    <location>
        <begin position="85"/>
        <end position="228"/>
    </location>
</feature>
<dbReference type="InterPro" id="IPR038763">
    <property type="entry name" value="DHH_sf"/>
</dbReference>
<protein>
    <recommendedName>
        <fullName evidence="2">Single-stranded-DNA-specific exonuclease RecJ</fullName>
    </recommendedName>
</protein>
<dbReference type="InterPro" id="IPR041122">
    <property type="entry name" value="RecJ_OB"/>
</dbReference>
<dbReference type="OrthoDB" id="9809852at2"/>
<dbReference type="Pfam" id="PF17768">
    <property type="entry name" value="RecJ_OB"/>
    <property type="match status" value="1"/>
</dbReference>
<dbReference type="InterPro" id="IPR001667">
    <property type="entry name" value="DDH_dom"/>
</dbReference>
<dbReference type="GO" id="GO:0008409">
    <property type="term" value="F:5'-3' exonuclease activity"/>
    <property type="evidence" value="ECO:0007669"/>
    <property type="project" value="InterPro"/>
</dbReference>
<dbReference type="Proteomes" id="UP000051160">
    <property type="component" value="Unassembled WGS sequence"/>
</dbReference>
<dbReference type="SUPFAM" id="SSF64182">
    <property type="entry name" value="DHH phosphoesterases"/>
    <property type="match status" value="1"/>
</dbReference>